<evidence type="ECO:0000313" key="1">
    <source>
        <dbReference type="EMBL" id="RYJ42322.1"/>
    </source>
</evidence>
<name>A0A444W994_9FLAO</name>
<evidence type="ECO:0000313" key="2">
    <source>
        <dbReference type="Proteomes" id="UP000289775"/>
    </source>
</evidence>
<reference evidence="1 2" key="1">
    <citation type="submission" date="2014-12" db="EMBL/GenBank/DDBJ databases">
        <title>Genome sequence of Flavobacterium beibuense RSKm HC5.</title>
        <authorList>
            <person name="Kim J.F."/>
            <person name="Song J.Y."/>
            <person name="Kwak M.-J."/>
            <person name="Lee S.-W."/>
        </authorList>
    </citation>
    <scope>NUCLEOTIDE SEQUENCE [LARGE SCALE GENOMIC DNA]</scope>
    <source>
        <strain evidence="1 2">RSKm HC5</strain>
    </source>
</reference>
<gene>
    <name evidence="1" type="ORF">NU09_2108</name>
</gene>
<keyword evidence="2" id="KW-1185">Reference proteome</keyword>
<organism evidence="1 2">
    <name type="scientific">Flavobacterium beibuense</name>
    <dbReference type="NCBI Taxonomy" id="657326"/>
    <lineage>
        <taxon>Bacteria</taxon>
        <taxon>Pseudomonadati</taxon>
        <taxon>Bacteroidota</taxon>
        <taxon>Flavobacteriia</taxon>
        <taxon>Flavobacteriales</taxon>
        <taxon>Flavobacteriaceae</taxon>
        <taxon>Flavobacterium</taxon>
    </lineage>
</organism>
<protein>
    <submittedName>
        <fullName evidence="1">Uncharacterized protein</fullName>
    </submittedName>
</protein>
<accession>A0A444W994</accession>
<dbReference type="RefSeq" id="WP_129751238.1">
    <property type="nucleotide sequence ID" value="NZ_JUIW01000007.1"/>
</dbReference>
<dbReference type="Proteomes" id="UP000289775">
    <property type="component" value="Unassembled WGS sequence"/>
</dbReference>
<comment type="caution">
    <text evidence="1">The sequence shown here is derived from an EMBL/GenBank/DDBJ whole genome shotgun (WGS) entry which is preliminary data.</text>
</comment>
<proteinExistence type="predicted"/>
<dbReference type="EMBL" id="JUIW01000007">
    <property type="protein sequence ID" value="RYJ42322.1"/>
    <property type="molecule type" value="Genomic_DNA"/>
</dbReference>
<dbReference type="AlphaFoldDB" id="A0A444W994"/>
<sequence>MEKQNDSLIDIISKSELEKAENTQLYLIPQTFELKSNKVNTIEGILSEIQKYPEFELHYYNESNIYDDSNKIEYKKTGDNKFEFDYIPKETSANQEIRVVVVYKINNSKINLFGYTNAPVK</sequence>